<sequence>MGTGGSVKKLIYALIAVVSFSTAFGVSVAFGESLGNTQQAYVNSNFFYDADVNIDARSLNPGDHQCILYSTLVTDPGAHKQVEAGLAGCTAWTIDGTCHDGHMFVEVSPDPNTYNCTQGAAFSTWTNYNTWVGHVVSTQQIQAGTADGTWLQTGVSSSDYLQDLTWVEDEGVAACPGAGNNANFNSWEYLGQDKQEHWATNLGNPVHAGYGPCWQISALSGTGAFNATR</sequence>
<reference evidence="1 2" key="1">
    <citation type="submission" date="2018-11" db="EMBL/GenBank/DDBJ databases">
        <title>Complete genome sequence of Nocardioides baekrokdamisoli strain KCTC 39748.</title>
        <authorList>
            <person name="Kang S.W."/>
            <person name="Lee K.C."/>
            <person name="Kim K.K."/>
            <person name="Kim J.S."/>
            <person name="Kim D.S."/>
            <person name="Ko S.H."/>
            <person name="Yang S.H."/>
            <person name="Shin Y.K."/>
            <person name="Lee J.S."/>
        </authorList>
    </citation>
    <scope>NUCLEOTIDE SEQUENCE [LARGE SCALE GENOMIC DNA]</scope>
    <source>
        <strain evidence="1 2">KCTC 39748</strain>
    </source>
</reference>
<proteinExistence type="predicted"/>
<accession>A0A3G9IYM7</accession>
<evidence type="ECO:0000313" key="2">
    <source>
        <dbReference type="Proteomes" id="UP000271573"/>
    </source>
</evidence>
<dbReference type="AlphaFoldDB" id="A0A3G9IYM7"/>
<organism evidence="1 2">
    <name type="scientific">Nocardioides baekrokdamisoli</name>
    <dbReference type="NCBI Taxonomy" id="1804624"/>
    <lineage>
        <taxon>Bacteria</taxon>
        <taxon>Bacillati</taxon>
        <taxon>Actinomycetota</taxon>
        <taxon>Actinomycetes</taxon>
        <taxon>Propionibacteriales</taxon>
        <taxon>Nocardioidaceae</taxon>
        <taxon>Nocardioides</taxon>
    </lineage>
</organism>
<keyword evidence="2" id="KW-1185">Reference proteome</keyword>
<dbReference type="KEGG" id="nbe:Back2_00660"/>
<protein>
    <submittedName>
        <fullName evidence="1">Uncharacterized protein</fullName>
    </submittedName>
</protein>
<gene>
    <name evidence="1" type="ORF">Back2_00660</name>
</gene>
<name>A0A3G9IYM7_9ACTN</name>
<dbReference type="Proteomes" id="UP000271573">
    <property type="component" value="Chromosome"/>
</dbReference>
<evidence type="ECO:0000313" key="1">
    <source>
        <dbReference type="EMBL" id="BBH15779.1"/>
    </source>
</evidence>
<dbReference type="EMBL" id="AP019307">
    <property type="protein sequence ID" value="BBH15779.1"/>
    <property type="molecule type" value="Genomic_DNA"/>
</dbReference>